<proteinExistence type="predicted"/>
<sequence>MYTRKFIGIIVAKHTLSSTTQIPILSHTKDTFKAILRPPIVAITKPSNRWKLVYISIFFPFPFPSPSNPLKPNSIKQEKSNYKQQQSSSFQNQYSSSSSTASTSQSRLPISLSSLQNSPCHLSISLFLFFISQLKLHSTHLLQKSRHDLLDLSQLSGSITTYILHPTIEKEEEEEENRLGASVFFSTFCATERENQKVHNLIECLSSRRSYDNLTRWLGRKCTGCTCLHAQKYYLVDDGYSNQPGFLAPYREENYHRSHFRESDDEENVSVDDSIGIWNVPNGYQYHLGSSHNELAAWAQFRDKIADKLWVDLLQQS</sequence>
<evidence type="ECO:0000313" key="1">
    <source>
        <dbReference type="EMBL" id="KAI5671670.1"/>
    </source>
</evidence>
<gene>
    <name evidence="1" type="ORF">M9H77_12034</name>
</gene>
<keyword evidence="2" id="KW-1185">Reference proteome</keyword>
<accession>A0ACC0BGC4</accession>
<comment type="caution">
    <text evidence="1">The sequence shown here is derived from an EMBL/GenBank/DDBJ whole genome shotgun (WGS) entry which is preliminary data.</text>
</comment>
<protein>
    <submittedName>
        <fullName evidence="1">Uncharacterized protein</fullName>
    </submittedName>
</protein>
<dbReference type="EMBL" id="CM044703">
    <property type="protein sequence ID" value="KAI5671670.1"/>
    <property type="molecule type" value="Genomic_DNA"/>
</dbReference>
<organism evidence="1 2">
    <name type="scientific">Catharanthus roseus</name>
    <name type="common">Madagascar periwinkle</name>
    <name type="synonym">Vinca rosea</name>
    <dbReference type="NCBI Taxonomy" id="4058"/>
    <lineage>
        <taxon>Eukaryota</taxon>
        <taxon>Viridiplantae</taxon>
        <taxon>Streptophyta</taxon>
        <taxon>Embryophyta</taxon>
        <taxon>Tracheophyta</taxon>
        <taxon>Spermatophyta</taxon>
        <taxon>Magnoliopsida</taxon>
        <taxon>eudicotyledons</taxon>
        <taxon>Gunneridae</taxon>
        <taxon>Pentapetalae</taxon>
        <taxon>asterids</taxon>
        <taxon>lamiids</taxon>
        <taxon>Gentianales</taxon>
        <taxon>Apocynaceae</taxon>
        <taxon>Rauvolfioideae</taxon>
        <taxon>Vinceae</taxon>
        <taxon>Catharanthinae</taxon>
        <taxon>Catharanthus</taxon>
    </lineage>
</organism>
<reference evidence="2" key="1">
    <citation type="journal article" date="2023" name="Nat. Plants">
        <title>Single-cell RNA sequencing provides a high-resolution roadmap for understanding the multicellular compartmentation of specialized metabolism.</title>
        <authorList>
            <person name="Sun S."/>
            <person name="Shen X."/>
            <person name="Li Y."/>
            <person name="Li Y."/>
            <person name="Wang S."/>
            <person name="Li R."/>
            <person name="Zhang H."/>
            <person name="Shen G."/>
            <person name="Guo B."/>
            <person name="Wei J."/>
            <person name="Xu J."/>
            <person name="St-Pierre B."/>
            <person name="Chen S."/>
            <person name="Sun C."/>
        </authorList>
    </citation>
    <scope>NUCLEOTIDE SEQUENCE [LARGE SCALE GENOMIC DNA]</scope>
</reference>
<dbReference type="Proteomes" id="UP001060085">
    <property type="component" value="Linkage Group LG03"/>
</dbReference>
<name>A0ACC0BGC4_CATRO</name>
<evidence type="ECO:0000313" key="2">
    <source>
        <dbReference type="Proteomes" id="UP001060085"/>
    </source>
</evidence>